<evidence type="ECO:0000313" key="2">
    <source>
        <dbReference type="EMBL" id="CAJ0577316.1"/>
    </source>
</evidence>
<dbReference type="Proteomes" id="UP001177023">
    <property type="component" value="Unassembled WGS sequence"/>
</dbReference>
<protein>
    <submittedName>
        <fullName evidence="2">Uncharacterized protein</fullName>
    </submittedName>
</protein>
<reference evidence="2" key="1">
    <citation type="submission" date="2023-06" db="EMBL/GenBank/DDBJ databases">
        <authorList>
            <person name="Delattre M."/>
        </authorList>
    </citation>
    <scope>NUCLEOTIDE SEQUENCE</scope>
    <source>
        <strain evidence="2">AF72</strain>
    </source>
</reference>
<name>A0AA36CZV2_9BILA</name>
<sequence length="78" mass="9123">MVSWRDGVLAVLMVVALLSATANSSPSQEAIDRLRFRFNHMPASFYEAPRPEPRKIENMAELQTLLRRYQDWKAKRFI</sequence>
<keyword evidence="3" id="KW-1185">Reference proteome</keyword>
<organism evidence="2 3">
    <name type="scientific">Mesorhabditis spiculigera</name>
    <dbReference type="NCBI Taxonomy" id="96644"/>
    <lineage>
        <taxon>Eukaryota</taxon>
        <taxon>Metazoa</taxon>
        <taxon>Ecdysozoa</taxon>
        <taxon>Nematoda</taxon>
        <taxon>Chromadorea</taxon>
        <taxon>Rhabditida</taxon>
        <taxon>Rhabditina</taxon>
        <taxon>Rhabditomorpha</taxon>
        <taxon>Rhabditoidea</taxon>
        <taxon>Rhabditidae</taxon>
        <taxon>Mesorhabditinae</taxon>
        <taxon>Mesorhabditis</taxon>
    </lineage>
</organism>
<feature type="signal peptide" evidence="1">
    <location>
        <begin position="1"/>
        <end position="24"/>
    </location>
</feature>
<feature type="non-terminal residue" evidence="2">
    <location>
        <position position="1"/>
    </location>
</feature>
<accession>A0AA36CZV2</accession>
<feature type="chain" id="PRO_5041361984" evidence="1">
    <location>
        <begin position="25"/>
        <end position="78"/>
    </location>
</feature>
<evidence type="ECO:0000313" key="3">
    <source>
        <dbReference type="Proteomes" id="UP001177023"/>
    </source>
</evidence>
<comment type="caution">
    <text evidence="2">The sequence shown here is derived from an EMBL/GenBank/DDBJ whole genome shotgun (WGS) entry which is preliminary data.</text>
</comment>
<proteinExistence type="predicted"/>
<evidence type="ECO:0000256" key="1">
    <source>
        <dbReference type="SAM" id="SignalP"/>
    </source>
</evidence>
<dbReference type="AlphaFoldDB" id="A0AA36CZV2"/>
<gene>
    <name evidence="2" type="ORF">MSPICULIGERA_LOCUS15592</name>
</gene>
<keyword evidence="1" id="KW-0732">Signal</keyword>
<dbReference type="EMBL" id="CATQJA010002650">
    <property type="protein sequence ID" value="CAJ0577316.1"/>
    <property type="molecule type" value="Genomic_DNA"/>
</dbReference>